<evidence type="ECO:0000313" key="2">
    <source>
        <dbReference type="Proteomes" id="UP001458880"/>
    </source>
</evidence>
<evidence type="ECO:0000313" key="1">
    <source>
        <dbReference type="EMBL" id="KAK9694134.1"/>
    </source>
</evidence>
<dbReference type="GO" id="GO:0003676">
    <property type="term" value="F:nucleic acid binding"/>
    <property type="evidence" value="ECO:0007669"/>
    <property type="project" value="InterPro"/>
</dbReference>
<organism evidence="1 2">
    <name type="scientific">Popillia japonica</name>
    <name type="common">Japanese beetle</name>
    <dbReference type="NCBI Taxonomy" id="7064"/>
    <lineage>
        <taxon>Eukaryota</taxon>
        <taxon>Metazoa</taxon>
        <taxon>Ecdysozoa</taxon>
        <taxon>Arthropoda</taxon>
        <taxon>Hexapoda</taxon>
        <taxon>Insecta</taxon>
        <taxon>Pterygota</taxon>
        <taxon>Neoptera</taxon>
        <taxon>Endopterygota</taxon>
        <taxon>Coleoptera</taxon>
        <taxon>Polyphaga</taxon>
        <taxon>Scarabaeiformia</taxon>
        <taxon>Scarabaeidae</taxon>
        <taxon>Rutelinae</taxon>
        <taxon>Popillia</taxon>
    </lineage>
</organism>
<gene>
    <name evidence="1" type="ORF">QE152_g33741</name>
</gene>
<proteinExistence type="predicted"/>
<sequence>MLEPHVVPFAPYSGSNSYLVHDNARHHIDNIVQNYLNEVGIRFFGVARSKPSHETYKACLEPYWMEALQNRKVPSKPLEDLETAVTEKWNQMSPDYIGDQFTVKFQKLTFQYIFQTKAVEDTDRSFTKTKIFIRQLNSNKNKIQFRKENTRELVFAIIGSC</sequence>
<dbReference type="EMBL" id="JASPKY010000521">
    <property type="protein sequence ID" value="KAK9694134.1"/>
    <property type="molecule type" value="Genomic_DNA"/>
</dbReference>
<evidence type="ECO:0008006" key="3">
    <source>
        <dbReference type="Google" id="ProtNLM"/>
    </source>
</evidence>
<reference evidence="1 2" key="1">
    <citation type="journal article" date="2024" name="BMC Genomics">
        <title>De novo assembly and annotation of Popillia japonica's genome with initial clues to its potential as an invasive pest.</title>
        <authorList>
            <person name="Cucini C."/>
            <person name="Boschi S."/>
            <person name="Funari R."/>
            <person name="Cardaioli E."/>
            <person name="Iannotti N."/>
            <person name="Marturano G."/>
            <person name="Paoli F."/>
            <person name="Bruttini M."/>
            <person name="Carapelli A."/>
            <person name="Frati F."/>
            <person name="Nardi F."/>
        </authorList>
    </citation>
    <scope>NUCLEOTIDE SEQUENCE [LARGE SCALE GENOMIC DNA]</scope>
    <source>
        <strain evidence="1">DMR45628</strain>
    </source>
</reference>
<accession>A0AAW1IVV0</accession>
<dbReference type="Proteomes" id="UP001458880">
    <property type="component" value="Unassembled WGS sequence"/>
</dbReference>
<name>A0AAW1IVV0_POPJA</name>
<dbReference type="InterPro" id="IPR036397">
    <property type="entry name" value="RNaseH_sf"/>
</dbReference>
<protein>
    <recommendedName>
        <fullName evidence="3">Transposase</fullName>
    </recommendedName>
</protein>
<dbReference type="Gene3D" id="3.30.420.10">
    <property type="entry name" value="Ribonuclease H-like superfamily/Ribonuclease H"/>
    <property type="match status" value="1"/>
</dbReference>
<comment type="caution">
    <text evidence="1">The sequence shown here is derived from an EMBL/GenBank/DDBJ whole genome shotgun (WGS) entry which is preliminary data.</text>
</comment>
<keyword evidence="2" id="KW-1185">Reference proteome</keyword>
<dbReference type="AlphaFoldDB" id="A0AAW1IVV0"/>